<dbReference type="InterPro" id="IPR016025">
    <property type="entry name" value="Clathrin_H-chain_N"/>
</dbReference>
<dbReference type="Proteomes" id="UP000243006">
    <property type="component" value="Unassembled WGS sequence"/>
</dbReference>
<organism evidence="1">
    <name type="scientific">Trichinella nativa</name>
    <dbReference type="NCBI Taxonomy" id="6335"/>
    <lineage>
        <taxon>Eukaryota</taxon>
        <taxon>Metazoa</taxon>
        <taxon>Ecdysozoa</taxon>
        <taxon>Nematoda</taxon>
        <taxon>Enoplea</taxon>
        <taxon>Dorylaimia</taxon>
        <taxon>Trichinellida</taxon>
        <taxon>Trichinellidae</taxon>
        <taxon>Trichinella</taxon>
    </lineage>
</organism>
<comment type="caution">
    <text evidence="1">The sequence shown here is derived from an EMBL/GenBank/DDBJ whole genome shotgun (WGS) entry which is preliminary data.</text>
</comment>
<dbReference type="GO" id="GO:0030130">
    <property type="term" value="C:clathrin coat of trans-Golgi network vesicle"/>
    <property type="evidence" value="ECO:0007669"/>
    <property type="project" value="InterPro"/>
</dbReference>
<dbReference type="GO" id="GO:0006898">
    <property type="term" value="P:receptor-mediated endocytosis"/>
    <property type="evidence" value="ECO:0007669"/>
    <property type="project" value="TreeGrafter"/>
</dbReference>
<dbReference type="Gene3D" id="2.130.10.110">
    <property type="entry name" value="Clathrin heavy-chain terminal domain"/>
    <property type="match status" value="1"/>
</dbReference>
<dbReference type="PANTHER" id="PTHR10292:SF1">
    <property type="entry name" value="CLATHRIN HEAVY CHAIN"/>
    <property type="match status" value="1"/>
</dbReference>
<dbReference type="AlphaFoldDB" id="A0A1Y3EPW5"/>
<sequence length="92" mass="10957">MLQVFDIDVKSKVKSCQFSEEVVFWRWLDVNNIALVSPTSVYHWTMESESVPVKMFDRMQSLNDRRIINYKTDSKYMWLLLMGIVSLFKSLL</sequence>
<dbReference type="GO" id="GO:0045334">
    <property type="term" value="C:clathrin-coated endocytic vesicle"/>
    <property type="evidence" value="ECO:0007669"/>
    <property type="project" value="TreeGrafter"/>
</dbReference>
<dbReference type="SUPFAM" id="SSF50989">
    <property type="entry name" value="Clathrin heavy-chain terminal domain"/>
    <property type="match status" value="1"/>
</dbReference>
<proteinExistence type="predicted"/>
<dbReference type="EMBL" id="LVZM01010687">
    <property type="protein sequence ID" value="OUC45118.1"/>
    <property type="molecule type" value="Genomic_DNA"/>
</dbReference>
<dbReference type="GO" id="GO:0032051">
    <property type="term" value="F:clathrin light chain binding"/>
    <property type="evidence" value="ECO:0007669"/>
    <property type="project" value="TreeGrafter"/>
</dbReference>
<evidence type="ECO:0000313" key="1">
    <source>
        <dbReference type="EMBL" id="OUC45118.1"/>
    </source>
</evidence>
<reference evidence="1" key="1">
    <citation type="submission" date="2015-04" db="EMBL/GenBank/DDBJ databases">
        <title>Draft genome of the roundworm Trichinella nativa.</title>
        <authorList>
            <person name="Mitreva M."/>
        </authorList>
    </citation>
    <scope>NUCLEOTIDE SEQUENCE [LARGE SCALE GENOMIC DNA]</scope>
    <source>
        <strain evidence="1">ISS45</strain>
    </source>
</reference>
<dbReference type="GO" id="GO:0030132">
    <property type="term" value="C:clathrin coat of coated pit"/>
    <property type="evidence" value="ECO:0007669"/>
    <property type="project" value="InterPro"/>
</dbReference>
<dbReference type="GO" id="GO:0005198">
    <property type="term" value="F:structural molecule activity"/>
    <property type="evidence" value="ECO:0007669"/>
    <property type="project" value="InterPro"/>
</dbReference>
<name>A0A1Y3EPW5_9BILA</name>
<dbReference type="PANTHER" id="PTHR10292">
    <property type="entry name" value="CLATHRIN HEAVY CHAIN RELATED"/>
    <property type="match status" value="1"/>
</dbReference>
<accession>A0A1Y3EPW5</accession>
<dbReference type="GO" id="GO:0071439">
    <property type="term" value="C:clathrin complex"/>
    <property type="evidence" value="ECO:0007669"/>
    <property type="project" value="TreeGrafter"/>
</dbReference>
<dbReference type="GO" id="GO:0006886">
    <property type="term" value="P:intracellular protein transport"/>
    <property type="evidence" value="ECO:0007669"/>
    <property type="project" value="InterPro"/>
</dbReference>
<dbReference type="GO" id="GO:0005938">
    <property type="term" value="C:cell cortex"/>
    <property type="evidence" value="ECO:0007669"/>
    <property type="project" value="TreeGrafter"/>
</dbReference>
<gene>
    <name evidence="1" type="ORF">D917_08647</name>
</gene>
<protein>
    <submittedName>
        <fullName evidence="1">Uncharacterized protein</fullName>
    </submittedName>
</protein>